<proteinExistence type="predicted"/>
<dbReference type="RefSeq" id="WP_192744858.1">
    <property type="nucleotide sequence ID" value="NZ_JADBEJ010000005.1"/>
</dbReference>
<protein>
    <submittedName>
        <fullName evidence="1">Uncharacterized protein</fullName>
    </submittedName>
</protein>
<organism evidence="1 2">
    <name type="scientific">Amycolatopsis roodepoortensis</name>
    <dbReference type="NCBI Taxonomy" id="700274"/>
    <lineage>
        <taxon>Bacteria</taxon>
        <taxon>Bacillati</taxon>
        <taxon>Actinomycetota</taxon>
        <taxon>Actinomycetes</taxon>
        <taxon>Pseudonocardiales</taxon>
        <taxon>Pseudonocardiaceae</taxon>
        <taxon>Amycolatopsis</taxon>
    </lineage>
</organism>
<sequence>MYTEVNARATTGTHLHKLAADGILGKSSQLIRQVSASSNWGALSTEEFLAGVEKAGLSFSAGNNPGVLMVMPADPERKPGAFLYATISEAGAQDDVSRALDASFRSLGLAGTESAMF</sequence>
<evidence type="ECO:0000313" key="2">
    <source>
        <dbReference type="Proteomes" id="UP000656548"/>
    </source>
</evidence>
<dbReference type="Proteomes" id="UP000656548">
    <property type="component" value="Unassembled WGS sequence"/>
</dbReference>
<accession>A0ABR9LBR1</accession>
<comment type="caution">
    <text evidence="1">The sequence shown here is derived from an EMBL/GenBank/DDBJ whole genome shotgun (WGS) entry which is preliminary data.</text>
</comment>
<evidence type="ECO:0000313" key="1">
    <source>
        <dbReference type="EMBL" id="MBE1577735.1"/>
    </source>
</evidence>
<reference evidence="1 2" key="1">
    <citation type="submission" date="2020-10" db="EMBL/GenBank/DDBJ databases">
        <title>Sequencing the genomes of 1000 actinobacteria strains.</title>
        <authorList>
            <person name="Klenk H.-P."/>
        </authorList>
    </citation>
    <scope>NUCLEOTIDE SEQUENCE [LARGE SCALE GENOMIC DNA]</scope>
    <source>
        <strain evidence="1 2">DSM 46661</strain>
    </source>
</reference>
<keyword evidence="2" id="KW-1185">Reference proteome</keyword>
<dbReference type="EMBL" id="JADBEJ010000005">
    <property type="protein sequence ID" value="MBE1577735.1"/>
    <property type="molecule type" value="Genomic_DNA"/>
</dbReference>
<name>A0ABR9LBR1_9PSEU</name>
<gene>
    <name evidence="1" type="ORF">H4W30_004795</name>
</gene>